<protein>
    <submittedName>
        <fullName evidence="2">Uncharacterized protein</fullName>
    </submittedName>
</protein>
<name>A0AC34REV0_9BILA</name>
<evidence type="ECO:0000313" key="2">
    <source>
        <dbReference type="WBParaSite" id="JU765_v2.g6312.t1"/>
    </source>
</evidence>
<dbReference type="WBParaSite" id="JU765_v2.g6312.t1">
    <property type="protein sequence ID" value="JU765_v2.g6312.t1"/>
    <property type="gene ID" value="JU765_v2.g6312"/>
</dbReference>
<reference evidence="2" key="1">
    <citation type="submission" date="2022-11" db="UniProtKB">
        <authorList>
            <consortium name="WormBaseParasite"/>
        </authorList>
    </citation>
    <scope>IDENTIFICATION</scope>
</reference>
<proteinExistence type="predicted"/>
<evidence type="ECO:0000313" key="1">
    <source>
        <dbReference type="Proteomes" id="UP000887576"/>
    </source>
</evidence>
<organism evidence="1 2">
    <name type="scientific">Panagrolaimus sp. JU765</name>
    <dbReference type="NCBI Taxonomy" id="591449"/>
    <lineage>
        <taxon>Eukaryota</taxon>
        <taxon>Metazoa</taxon>
        <taxon>Ecdysozoa</taxon>
        <taxon>Nematoda</taxon>
        <taxon>Chromadorea</taxon>
        <taxon>Rhabditida</taxon>
        <taxon>Tylenchina</taxon>
        <taxon>Panagrolaimomorpha</taxon>
        <taxon>Panagrolaimoidea</taxon>
        <taxon>Panagrolaimidae</taxon>
        <taxon>Panagrolaimus</taxon>
    </lineage>
</organism>
<dbReference type="Proteomes" id="UP000887576">
    <property type="component" value="Unplaced"/>
</dbReference>
<accession>A0AC34REV0</accession>
<sequence>MTASKDEPAVRLVDPVDKYSALIVRGTIIGTGILGVALFIRNSRLFAKFEHVSQIPKDFIRKELELRGTVREVTPTGYLRIEHRPIIKLPRLWPAKSKKPVGLLNMRLAGLDISSAGLSYMSKDLRLENKPVTFTVIKPTEGNSDAVDADITAKRSAFTRINLNVDLVRRGYARVFAPENPIHLKALQTNASYSRLITRLLTSEKVADRRGIGVWERDTWVESVSSLPSQTTQIVRANPITKLIVLLYTIFRDLAYVGYQLAKQGYYLGVTLMNYAAVGYRYFATGVDRLTGFYAGTKSRLQGTKAIEKKTSNENVAVFGIDKICNKLLVLLQI</sequence>